<reference evidence="2 3" key="1">
    <citation type="submission" date="2018-12" db="EMBL/GenBank/DDBJ databases">
        <title>Genome of Verticillium dahliae isolate Getta Getta.</title>
        <authorList>
            <person name="Gardiner D.M."/>
        </authorList>
    </citation>
    <scope>NUCLEOTIDE SEQUENCE [LARGE SCALE GENOMIC DNA]</scope>
    <source>
        <strain evidence="2 3">Getta Getta</strain>
    </source>
</reference>
<dbReference type="Proteomes" id="UP000288725">
    <property type="component" value="Unassembled WGS sequence"/>
</dbReference>
<evidence type="ECO:0000313" key="2">
    <source>
        <dbReference type="EMBL" id="RXG49490.1"/>
    </source>
</evidence>
<gene>
    <name evidence="2" type="ORF">VDGE_06793</name>
</gene>
<dbReference type="AlphaFoldDB" id="A0A444S7X4"/>
<organism evidence="2 3">
    <name type="scientific">Verticillium dahliae</name>
    <name type="common">Verticillium wilt</name>
    <dbReference type="NCBI Taxonomy" id="27337"/>
    <lineage>
        <taxon>Eukaryota</taxon>
        <taxon>Fungi</taxon>
        <taxon>Dikarya</taxon>
        <taxon>Ascomycota</taxon>
        <taxon>Pezizomycotina</taxon>
        <taxon>Sordariomycetes</taxon>
        <taxon>Hypocreomycetidae</taxon>
        <taxon>Glomerellales</taxon>
        <taxon>Plectosphaerellaceae</taxon>
        <taxon>Verticillium</taxon>
    </lineage>
</organism>
<sequence>MLYNMNYPPQDQPGSVKTHLLRPTQTTDRPKPRPSQQPSQPVPFDPEDLSRRLSIVLAQQKAHAERRRAPKTDSTRYPKPALSHPAASSSRPQDAFSTGAVTKKSPQRPTAARAVNSTSPPLQDENGSYIPRVAATQFARTTTAADMAHQDLAHMFSRRAMNTTTTTTTTRSHRSGTDPGVAMPPIPRQHPLTVAAPSTMTSADLTPSHPARTRSGARKTHAPHDRTHGRQHSQHSQHSQTLQRNRILEAATAAGEAGDLQGRYPQRHTIEGPMAMAAVGGAQATEEQLHGDDAARRVSTGDLLGRPHGNEKGAADEPEVPPHDVNEHRVDWTQSDERPKTRSTPLLRKADSIWTLRGRLGSLSKNARDDKGTPAGVGESFKSPKAGFFARFRVSH</sequence>
<proteinExistence type="predicted"/>
<feature type="region of interest" description="Disordered" evidence="1">
    <location>
        <begin position="1"/>
        <end position="128"/>
    </location>
</feature>
<evidence type="ECO:0000313" key="3">
    <source>
        <dbReference type="Proteomes" id="UP000288725"/>
    </source>
</evidence>
<feature type="compositionally biased region" description="Basic residues" evidence="1">
    <location>
        <begin position="211"/>
        <end position="221"/>
    </location>
</feature>
<dbReference type="EMBL" id="RSDZ01000013">
    <property type="protein sequence ID" value="RXG49490.1"/>
    <property type="molecule type" value="Genomic_DNA"/>
</dbReference>
<feature type="compositionally biased region" description="Basic and acidic residues" evidence="1">
    <location>
        <begin position="308"/>
        <end position="340"/>
    </location>
</feature>
<protein>
    <submittedName>
        <fullName evidence="2">Uncharacterized protein</fullName>
    </submittedName>
</protein>
<feature type="region of interest" description="Disordered" evidence="1">
    <location>
        <begin position="200"/>
        <end position="242"/>
    </location>
</feature>
<comment type="caution">
    <text evidence="2">The sequence shown here is derived from an EMBL/GenBank/DDBJ whole genome shotgun (WGS) entry which is preliminary data.</text>
</comment>
<feature type="region of interest" description="Disordered" evidence="1">
    <location>
        <begin position="163"/>
        <end position="184"/>
    </location>
</feature>
<accession>A0A444S7X4</accession>
<feature type="region of interest" description="Disordered" evidence="1">
    <location>
        <begin position="358"/>
        <end position="382"/>
    </location>
</feature>
<evidence type="ECO:0000256" key="1">
    <source>
        <dbReference type="SAM" id="MobiDB-lite"/>
    </source>
</evidence>
<feature type="compositionally biased region" description="Polar residues" evidence="1">
    <location>
        <begin position="86"/>
        <end position="100"/>
    </location>
</feature>
<name>A0A444S7X4_VERDA</name>
<feature type="region of interest" description="Disordered" evidence="1">
    <location>
        <begin position="299"/>
        <end position="346"/>
    </location>
</feature>